<evidence type="ECO:0000313" key="2">
    <source>
        <dbReference type="Proteomes" id="UP000594454"/>
    </source>
</evidence>
<dbReference type="Proteomes" id="UP000594454">
    <property type="component" value="Chromosome 3"/>
</dbReference>
<organism evidence="1 2">
    <name type="scientific">Hermetia illucens</name>
    <name type="common">Black soldier fly</name>
    <dbReference type="NCBI Taxonomy" id="343691"/>
    <lineage>
        <taxon>Eukaryota</taxon>
        <taxon>Metazoa</taxon>
        <taxon>Ecdysozoa</taxon>
        <taxon>Arthropoda</taxon>
        <taxon>Hexapoda</taxon>
        <taxon>Insecta</taxon>
        <taxon>Pterygota</taxon>
        <taxon>Neoptera</taxon>
        <taxon>Endopterygota</taxon>
        <taxon>Diptera</taxon>
        <taxon>Brachycera</taxon>
        <taxon>Stratiomyomorpha</taxon>
        <taxon>Stratiomyidae</taxon>
        <taxon>Hermetiinae</taxon>
        <taxon>Hermetia</taxon>
    </lineage>
</organism>
<dbReference type="AlphaFoldDB" id="A0A7R8UPB8"/>
<evidence type="ECO:0000313" key="1">
    <source>
        <dbReference type="EMBL" id="CAD7084537.1"/>
    </source>
</evidence>
<dbReference type="InParanoid" id="A0A7R8UPB8"/>
<proteinExistence type="predicted"/>
<name>A0A7R8UPB8_HERIL</name>
<sequence>MRLNLNNSLKPTKRRRSVAHVVSGKNSYLIIGEHTKIPIQKRSACDSLSIDSKFFEIADLEYWKQQGKKFGVDLLKRKITKVGKISMINGQKGVGVAAQGVASGRQQLTIRKRRRSIRQQRQQQQARRIMTLRKQSQCSLDLVDPDQISQWSVPLAASGAVVDDDHLESDLFASHSHSLPLVRSHSQQNFCDCDETEIYCYQTAPIEMTTADDTDRDYHEIVSNVEPHLNYYVENCRNVQIRDSSIGEETRGEYEKQYDDEDVYHDGITQNHVRDEDNLFDSLCHSGCQCSDNPQNSNNQPDLSRCAEIQKSEITAKAFLVYVDYYATKCDVKILNGDDISSQARDKWQNLTQKEKLPFLLQAYISDYMPKN</sequence>
<accession>A0A7R8UPB8</accession>
<protein>
    <submittedName>
        <fullName evidence="1">Uncharacterized protein</fullName>
    </submittedName>
</protein>
<reference evidence="1 2" key="1">
    <citation type="submission" date="2020-11" db="EMBL/GenBank/DDBJ databases">
        <authorList>
            <person name="Wallbank WR R."/>
            <person name="Pardo Diaz C."/>
            <person name="Kozak K."/>
            <person name="Martin S."/>
            <person name="Jiggins C."/>
            <person name="Moest M."/>
            <person name="Warren A I."/>
            <person name="Generalovic N T."/>
            <person name="Byers J.R.P. K."/>
            <person name="Montejo-Kovacevich G."/>
            <person name="Yen C E."/>
        </authorList>
    </citation>
    <scope>NUCLEOTIDE SEQUENCE [LARGE SCALE GENOMIC DNA]</scope>
</reference>
<dbReference type="EMBL" id="LR899011">
    <property type="protein sequence ID" value="CAD7084537.1"/>
    <property type="molecule type" value="Genomic_DNA"/>
</dbReference>
<keyword evidence="2" id="KW-1185">Reference proteome</keyword>
<gene>
    <name evidence="1" type="ORF">HERILL_LOCUS7425</name>
</gene>